<dbReference type="Gene3D" id="3.40.525.10">
    <property type="entry name" value="CRAL-TRIO lipid binding domain"/>
    <property type="match status" value="1"/>
</dbReference>
<dbReference type="EMBL" id="CM007650">
    <property type="protein sequence ID" value="ONM52036.1"/>
    <property type="molecule type" value="Genomic_DNA"/>
</dbReference>
<dbReference type="InterPro" id="IPR001251">
    <property type="entry name" value="CRAL-TRIO_dom"/>
</dbReference>
<dbReference type="PANTHER" id="PTHR45824:SF16">
    <property type="entry name" value="CRAL-TRIO DOMAIN-CONTAINING PROTEIN"/>
    <property type="match status" value="1"/>
</dbReference>
<dbReference type="InParanoid" id="A0A1D6HUQ6"/>
<protein>
    <submittedName>
        <fullName evidence="1">Sec14p-like phosphatidylinositol transfer family protein</fullName>
    </submittedName>
</protein>
<gene>
    <name evidence="1" type="ORF">ZEAMMB73_Zm00001d019055</name>
</gene>
<evidence type="ECO:0000313" key="1">
    <source>
        <dbReference type="EMBL" id="ONM52036.1"/>
    </source>
</evidence>
<dbReference type="CDD" id="cd00170">
    <property type="entry name" value="SEC14"/>
    <property type="match status" value="1"/>
</dbReference>
<accession>A0A1D6HUQ6</accession>
<sequence length="159" mass="18276">MFEQSQISAKEQVKLLVYTLESCTAGSENGQESVVWITDFRGWTLSSTPLAQSRQSMNIIQKHYPGLIAAAILFDPPKIFESFWKVRCSRMHYYTPTVSKFNNTFYSSGIGCLSNILNFNHELCLNQYNLDPVEIVTYHFINFRIVPLVARKVQKGARR</sequence>
<reference evidence="1" key="1">
    <citation type="submission" date="2015-12" db="EMBL/GenBank/DDBJ databases">
        <title>Update maize B73 reference genome by single molecule sequencing technologies.</title>
        <authorList>
            <consortium name="Maize Genome Sequencing Project"/>
            <person name="Ware D."/>
        </authorList>
    </citation>
    <scope>NUCLEOTIDE SEQUENCE [LARGE SCALE GENOMIC DNA]</scope>
    <source>
        <tissue evidence="1">Seedling</tissue>
    </source>
</reference>
<name>A0A1D6HUQ6_MAIZE</name>
<dbReference type="SUPFAM" id="SSF52087">
    <property type="entry name" value="CRAL/TRIO domain"/>
    <property type="match status" value="1"/>
</dbReference>
<proteinExistence type="predicted"/>
<dbReference type="AlphaFoldDB" id="A0A1D6HUQ6"/>
<dbReference type="PANTHER" id="PTHR45824">
    <property type="entry name" value="GH16843P"/>
    <property type="match status" value="1"/>
</dbReference>
<organism evidence="1">
    <name type="scientific">Zea mays</name>
    <name type="common">Maize</name>
    <dbReference type="NCBI Taxonomy" id="4577"/>
    <lineage>
        <taxon>Eukaryota</taxon>
        <taxon>Viridiplantae</taxon>
        <taxon>Streptophyta</taxon>
        <taxon>Embryophyta</taxon>
        <taxon>Tracheophyta</taxon>
        <taxon>Spermatophyta</taxon>
        <taxon>Magnoliopsida</taxon>
        <taxon>Liliopsida</taxon>
        <taxon>Poales</taxon>
        <taxon>Poaceae</taxon>
        <taxon>PACMAD clade</taxon>
        <taxon>Panicoideae</taxon>
        <taxon>Andropogonodae</taxon>
        <taxon>Andropogoneae</taxon>
        <taxon>Tripsacinae</taxon>
        <taxon>Zea</taxon>
    </lineage>
</organism>
<dbReference type="InterPro" id="IPR036865">
    <property type="entry name" value="CRAL-TRIO_dom_sf"/>
</dbReference>
<dbReference type="Pfam" id="PF00650">
    <property type="entry name" value="CRAL_TRIO"/>
    <property type="match status" value="1"/>
</dbReference>
<dbReference type="InterPro" id="IPR052578">
    <property type="entry name" value="PI_Transfer_CRAL-TRIO"/>
</dbReference>